<gene>
    <name evidence="1" type="ORF">PREVCOP_05234</name>
</gene>
<reference evidence="1" key="1">
    <citation type="submission" date="2009-11" db="EMBL/GenBank/DDBJ databases">
        <authorList>
            <person name="Weinstock G."/>
            <person name="Sodergren E."/>
            <person name="Clifton S."/>
            <person name="Fulton L."/>
            <person name="Fulton B."/>
            <person name="Courtney L."/>
            <person name="Fronick C."/>
            <person name="Harrison M."/>
            <person name="Strong C."/>
            <person name="Farmer C."/>
            <person name="Delahaunty K."/>
            <person name="Markovic C."/>
            <person name="Hall O."/>
            <person name="Minx P."/>
            <person name="Tomlinson C."/>
            <person name="Mitreva M."/>
            <person name="Nelson J."/>
            <person name="Hou S."/>
            <person name="Wollam A."/>
            <person name="Pepin K.H."/>
            <person name="Johnson M."/>
            <person name="Bhonagiri V."/>
            <person name="Nash W.E."/>
            <person name="Warren W."/>
            <person name="Chinwalla A."/>
            <person name="Mardis E.R."/>
            <person name="Wilson R.K."/>
        </authorList>
    </citation>
    <scope>NUCLEOTIDE SEQUENCE [LARGE SCALE GENOMIC DNA]</scope>
    <source>
        <strain evidence="1">DSM 18205</strain>
    </source>
</reference>
<keyword evidence="2" id="KW-1185">Reference proteome</keyword>
<dbReference type="AlphaFoldDB" id="D1PDE4"/>
<proteinExistence type="predicted"/>
<comment type="caution">
    <text evidence="1">The sequence shown here is derived from an EMBL/GenBank/DDBJ whole genome shotgun (WGS) entry which is preliminary data.</text>
</comment>
<sequence>MERLFIDVCHFLCLVFHIAHGTSGRDDSYSWAIAHEDGVELEVDDHGDLEDAAAVLVFSDELLAVMKGFGLDILTLFSGCPELDDAWSVVDILAHSYDIVKELLAIELGILTEWLFDWFNGYHSVKSQVTLLKVLNVLNFILLFT</sequence>
<dbReference type="EMBL" id="ACBX02000016">
    <property type="protein sequence ID" value="EFB35100.1"/>
    <property type="molecule type" value="Genomic_DNA"/>
</dbReference>
<name>D1PDE4_9BACT</name>
<organism evidence="1 2">
    <name type="scientific">Segatella copri DSM 18205</name>
    <dbReference type="NCBI Taxonomy" id="537011"/>
    <lineage>
        <taxon>Bacteria</taxon>
        <taxon>Pseudomonadati</taxon>
        <taxon>Bacteroidota</taxon>
        <taxon>Bacteroidia</taxon>
        <taxon>Bacteroidales</taxon>
        <taxon>Prevotellaceae</taxon>
        <taxon>Segatella</taxon>
    </lineage>
</organism>
<accession>D1PDE4</accession>
<evidence type="ECO:0000313" key="1">
    <source>
        <dbReference type="EMBL" id="EFB35100.1"/>
    </source>
</evidence>
<protein>
    <submittedName>
        <fullName evidence="1">Uncharacterized protein</fullName>
    </submittedName>
</protein>
<dbReference type="HOGENOM" id="CLU_1785139_0_0_10"/>
<dbReference type="Proteomes" id="UP000004477">
    <property type="component" value="Unassembled WGS sequence"/>
</dbReference>
<dbReference type="PaxDb" id="537011-PREVCOP_05234"/>
<evidence type="ECO:0000313" key="2">
    <source>
        <dbReference type="Proteomes" id="UP000004477"/>
    </source>
</evidence>